<proteinExistence type="predicted"/>
<dbReference type="PANTHER" id="PTHR34107">
    <property type="entry name" value="SLL0198 PROTEIN-RELATED"/>
    <property type="match status" value="1"/>
</dbReference>
<dbReference type="InterPro" id="IPR011335">
    <property type="entry name" value="Restrct_endonuc-II-like"/>
</dbReference>
<evidence type="ECO:0000313" key="2">
    <source>
        <dbReference type="EMBL" id="GBG19910.1"/>
    </source>
</evidence>
<dbReference type="Gene3D" id="3.90.1570.10">
    <property type="entry name" value="tt1808, chain A"/>
    <property type="match status" value="1"/>
</dbReference>
<keyword evidence="3" id="KW-1185">Reference proteome</keyword>
<dbReference type="EMBL" id="BDUD01000001">
    <property type="protein sequence ID" value="GBG19910.1"/>
    <property type="molecule type" value="Genomic_DNA"/>
</dbReference>
<dbReference type="Proteomes" id="UP000245124">
    <property type="component" value="Unassembled WGS sequence"/>
</dbReference>
<sequence length="240" mass="26863">MNFAPSRVGKGVRGLGFWWTFPHNLNCQLNLEGEISMLSATINTSNLSSEAFVAGYLDDVRYELIDGELIDLEPTGLHEQVAGLINRKLNVAIDLLNLPWFIPMKCLIKPLGQNSAFRPDVVILDQTALANEPLWKTEPVITLGKSVKLVVEVVSTNWQNDYARKVEDYEALGVGEYWIVDYLGLGGKRYIGLSKQPVITIYQLVDGTYQGQQFRGTERLISQTFPDLNLTAEQIFVAGR</sequence>
<feature type="domain" description="Putative restriction endonuclease" evidence="1">
    <location>
        <begin position="58"/>
        <end position="232"/>
    </location>
</feature>
<dbReference type="InterPro" id="IPR008538">
    <property type="entry name" value="Uma2"/>
</dbReference>
<protein>
    <recommendedName>
        <fullName evidence="1">Putative restriction endonuclease domain-containing protein</fullName>
    </recommendedName>
</protein>
<reference evidence="2 3" key="1">
    <citation type="submission" date="2017-06" db="EMBL/GenBank/DDBJ databases">
        <title>Genome sequencing of cyanobaciteial culture collection at National Institute for Environmental Studies (NIES).</title>
        <authorList>
            <person name="Hirose Y."/>
            <person name="Shimura Y."/>
            <person name="Fujisawa T."/>
            <person name="Nakamura Y."/>
            <person name="Kawachi M."/>
        </authorList>
    </citation>
    <scope>NUCLEOTIDE SEQUENCE [LARGE SCALE GENOMIC DNA]</scope>
    <source>
        <strain evidence="2 3">NIES-4072</strain>
    </source>
</reference>
<dbReference type="InterPro" id="IPR012296">
    <property type="entry name" value="Nuclease_put_TT1808"/>
</dbReference>
<dbReference type="AlphaFoldDB" id="A0A2R5FMC0"/>
<evidence type="ECO:0000259" key="1">
    <source>
        <dbReference type="Pfam" id="PF05685"/>
    </source>
</evidence>
<evidence type="ECO:0000313" key="3">
    <source>
        <dbReference type="Proteomes" id="UP000245124"/>
    </source>
</evidence>
<name>A0A2R5FMC0_NOSCO</name>
<dbReference type="Pfam" id="PF05685">
    <property type="entry name" value="Uma2"/>
    <property type="match status" value="1"/>
</dbReference>
<dbReference type="PANTHER" id="PTHR34107:SF2">
    <property type="entry name" value="SLL0888 PROTEIN"/>
    <property type="match status" value="1"/>
</dbReference>
<accession>A0A2R5FMC0</accession>
<dbReference type="CDD" id="cd06260">
    <property type="entry name" value="DUF820-like"/>
    <property type="match status" value="1"/>
</dbReference>
<comment type="caution">
    <text evidence="2">The sequence shown here is derived from an EMBL/GenBank/DDBJ whole genome shotgun (WGS) entry which is preliminary data.</text>
</comment>
<dbReference type="SUPFAM" id="SSF52980">
    <property type="entry name" value="Restriction endonuclease-like"/>
    <property type="match status" value="1"/>
</dbReference>
<organism evidence="2 3">
    <name type="scientific">Nostoc commune NIES-4072</name>
    <dbReference type="NCBI Taxonomy" id="2005467"/>
    <lineage>
        <taxon>Bacteria</taxon>
        <taxon>Bacillati</taxon>
        <taxon>Cyanobacteriota</taxon>
        <taxon>Cyanophyceae</taxon>
        <taxon>Nostocales</taxon>
        <taxon>Nostocaceae</taxon>
        <taxon>Nostoc</taxon>
    </lineage>
</organism>
<gene>
    <name evidence="2" type="ORF">NIES4072_35790</name>
</gene>